<sequence length="193" mass="19464">MQRGRRPEAGGAFAPRASAQGPAGASPLEGPAGSGACGGAEDALDVELRRRSGDAARVPLGRGAYHDPSSGSQNLGNHIGTRSCVRQSKFFRMYESGNATKALLGQQSLQWSLEEKEGAYRGPVFDACAGRDAPARRREAQGPGGQAVGTGPCPCAAAPPPQQGAGAAGSASRGSAARWATSNSCYGAGAPAR</sequence>
<feature type="region of interest" description="Disordered" evidence="1">
    <location>
        <begin position="1"/>
        <end position="79"/>
    </location>
</feature>
<name>A0ABN9T1R4_9DINO</name>
<feature type="region of interest" description="Disordered" evidence="1">
    <location>
        <begin position="132"/>
        <end position="173"/>
    </location>
</feature>
<dbReference type="Proteomes" id="UP001189429">
    <property type="component" value="Unassembled WGS sequence"/>
</dbReference>
<accession>A0ABN9T1R4</accession>
<evidence type="ECO:0000256" key="1">
    <source>
        <dbReference type="SAM" id="MobiDB-lite"/>
    </source>
</evidence>
<evidence type="ECO:0000313" key="2">
    <source>
        <dbReference type="EMBL" id="CAK0838900.1"/>
    </source>
</evidence>
<proteinExistence type="predicted"/>
<feature type="compositionally biased region" description="Low complexity" evidence="1">
    <location>
        <begin position="163"/>
        <end position="173"/>
    </location>
</feature>
<comment type="caution">
    <text evidence="2">The sequence shown here is derived from an EMBL/GenBank/DDBJ whole genome shotgun (WGS) entry which is preliminary data.</text>
</comment>
<organism evidence="2 3">
    <name type="scientific">Prorocentrum cordatum</name>
    <dbReference type="NCBI Taxonomy" id="2364126"/>
    <lineage>
        <taxon>Eukaryota</taxon>
        <taxon>Sar</taxon>
        <taxon>Alveolata</taxon>
        <taxon>Dinophyceae</taxon>
        <taxon>Prorocentrales</taxon>
        <taxon>Prorocentraceae</taxon>
        <taxon>Prorocentrum</taxon>
    </lineage>
</organism>
<keyword evidence="3" id="KW-1185">Reference proteome</keyword>
<dbReference type="EMBL" id="CAUYUJ010014256">
    <property type="protein sequence ID" value="CAK0838900.1"/>
    <property type="molecule type" value="Genomic_DNA"/>
</dbReference>
<protein>
    <submittedName>
        <fullName evidence="2">Uncharacterized protein</fullName>
    </submittedName>
</protein>
<reference evidence="2" key="1">
    <citation type="submission" date="2023-10" db="EMBL/GenBank/DDBJ databases">
        <authorList>
            <person name="Chen Y."/>
            <person name="Shah S."/>
            <person name="Dougan E. K."/>
            <person name="Thang M."/>
            <person name="Chan C."/>
        </authorList>
    </citation>
    <scope>NUCLEOTIDE SEQUENCE [LARGE SCALE GENOMIC DNA]</scope>
</reference>
<evidence type="ECO:0000313" key="3">
    <source>
        <dbReference type="Proteomes" id="UP001189429"/>
    </source>
</evidence>
<gene>
    <name evidence="2" type="ORF">PCOR1329_LOCUS34738</name>
</gene>